<keyword evidence="2" id="KW-1185">Reference proteome</keyword>
<gene>
    <name evidence="1" type="ORF">B0T14DRAFT_529179</name>
</gene>
<dbReference type="Gene3D" id="3.10.180.10">
    <property type="entry name" value="2,3-Dihydroxybiphenyl 1,2-Dioxygenase, domain 1"/>
    <property type="match status" value="1"/>
</dbReference>
<comment type="caution">
    <text evidence="1">The sequence shown here is derived from an EMBL/GenBank/DDBJ whole genome shotgun (WGS) entry which is preliminary data.</text>
</comment>
<dbReference type="EMBL" id="JAULSU010000007">
    <property type="protein sequence ID" value="KAK0610840.1"/>
    <property type="molecule type" value="Genomic_DNA"/>
</dbReference>
<proteinExistence type="predicted"/>
<dbReference type="PANTHER" id="PTHR35006:SF2">
    <property type="entry name" value="GLYOXALASE FAMILY PROTEIN (AFU_ORTHOLOGUE AFUA_5G14830)"/>
    <property type="match status" value="1"/>
</dbReference>
<evidence type="ECO:0000313" key="2">
    <source>
        <dbReference type="Proteomes" id="UP001175000"/>
    </source>
</evidence>
<dbReference type="Proteomes" id="UP001175000">
    <property type="component" value="Unassembled WGS sequence"/>
</dbReference>
<protein>
    <submittedName>
        <fullName evidence="1">Uncharacterized protein</fullName>
    </submittedName>
</protein>
<sequence length="68" mass="7462">MYADRAQVNAFHAAAMEMGSKDNGKPGVRAQYHPNYYAAFVYDPLGHNIEVVCHEGFEMPERCAGGGN</sequence>
<organism evidence="1 2">
    <name type="scientific">Immersiella caudata</name>
    <dbReference type="NCBI Taxonomy" id="314043"/>
    <lineage>
        <taxon>Eukaryota</taxon>
        <taxon>Fungi</taxon>
        <taxon>Dikarya</taxon>
        <taxon>Ascomycota</taxon>
        <taxon>Pezizomycotina</taxon>
        <taxon>Sordariomycetes</taxon>
        <taxon>Sordariomycetidae</taxon>
        <taxon>Sordariales</taxon>
        <taxon>Lasiosphaeriaceae</taxon>
        <taxon>Immersiella</taxon>
    </lineage>
</organism>
<dbReference type="SUPFAM" id="SSF54593">
    <property type="entry name" value="Glyoxalase/Bleomycin resistance protein/Dihydroxybiphenyl dioxygenase"/>
    <property type="match status" value="1"/>
</dbReference>
<dbReference type="InterPro" id="IPR029068">
    <property type="entry name" value="Glyas_Bleomycin-R_OHBP_Dase"/>
</dbReference>
<reference evidence="1" key="1">
    <citation type="submission" date="2023-06" db="EMBL/GenBank/DDBJ databases">
        <title>Genome-scale phylogeny and comparative genomics of the fungal order Sordariales.</title>
        <authorList>
            <consortium name="Lawrence Berkeley National Laboratory"/>
            <person name="Hensen N."/>
            <person name="Bonometti L."/>
            <person name="Westerberg I."/>
            <person name="Brannstrom I.O."/>
            <person name="Guillou S."/>
            <person name="Cros-Aarteil S."/>
            <person name="Calhoun S."/>
            <person name="Haridas S."/>
            <person name="Kuo A."/>
            <person name="Mondo S."/>
            <person name="Pangilinan J."/>
            <person name="Riley R."/>
            <person name="Labutti K."/>
            <person name="Andreopoulos B."/>
            <person name="Lipzen A."/>
            <person name="Chen C."/>
            <person name="Yanf M."/>
            <person name="Daum C."/>
            <person name="Ng V."/>
            <person name="Clum A."/>
            <person name="Steindorff A."/>
            <person name="Ohm R."/>
            <person name="Martin F."/>
            <person name="Silar P."/>
            <person name="Natvig D."/>
            <person name="Lalanne C."/>
            <person name="Gautier V."/>
            <person name="Ament-Velasquez S.L."/>
            <person name="Kruys A."/>
            <person name="Hutchinson M.I."/>
            <person name="Powell A.J."/>
            <person name="Barry K."/>
            <person name="Miller A.N."/>
            <person name="Grigoriev I.V."/>
            <person name="Debuchy R."/>
            <person name="Gladieux P."/>
            <person name="Thoren M.H."/>
            <person name="Johannesson H."/>
        </authorList>
    </citation>
    <scope>NUCLEOTIDE SEQUENCE</scope>
    <source>
        <strain evidence="1">CBS 606.72</strain>
    </source>
</reference>
<evidence type="ECO:0000313" key="1">
    <source>
        <dbReference type="EMBL" id="KAK0610840.1"/>
    </source>
</evidence>
<accession>A0AA39WBV7</accession>
<dbReference type="PANTHER" id="PTHR35006">
    <property type="entry name" value="GLYOXALASE FAMILY PROTEIN (AFU_ORTHOLOGUE AFUA_5G14830)"/>
    <property type="match status" value="1"/>
</dbReference>
<name>A0AA39WBV7_9PEZI</name>
<dbReference type="AlphaFoldDB" id="A0AA39WBV7"/>